<dbReference type="GO" id="GO:0005254">
    <property type="term" value="F:chloride channel activity"/>
    <property type="evidence" value="ECO:0007669"/>
    <property type="project" value="UniProtKB-KW"/>
</dbReference>
<evidence type="ECO:0000256" key="3">
    <source>
        <dbReference type="ARBA" id="ARBA00022692"/>
    </source>
</evidence>
<dbReference type="EMBL" id="QGNY01000001">
    <property type="protein sequence ID" value="PWS33534.1"/>
    <property type="molecule type" value="Genomic_DNA"/>
</dbReference>
<dbReference type="PANTHER" id="PTHR43427">
    <property type="entry name" value="CHLORIDE CHANNEL PROTEIN CLC-E"/>
    <property type="match status" value="1"/>
</dbReference>
<keyword evidence="2" id="KW-0813">Transport</keyword>
<feature type="transmembrane region" description="Helical" evidence="11">
    <location>
        <begin position="322"/>
        <end position="346"/>
    </location>
</feature>
<feature type="transmembrane region" description="Helical" evidence="11">
    <location>
        <begin position="229"/>
        <end position="252"/>
    </location>
</feature>
<keyword evidence="7" id="KW-0869">Chloride channel</keyword>
<dbReference type="InterPro" id="IPR050368">
    <property type="entry name" value="ClC-type_chloride_channel"/>
</dbReference>
<evidence type="ECO:0000256" key="8">
    <source>
        <dbReference type="ARBA" id="ARBA00023214"/>
    </source>
</evidence>
<feature type="transmembrane region" description="Helical" evidence="11">
    <location>
        <begin position="64"/>
        <end position="83"/>
    </location>
</feature>
<evidence type="ECO:0000313" key="14">
    <source>
        <dbReference type="Proteomes" id="UP000245391"/>
    </source>
</evidence>
<evidence type="ECO:0000256" key="1">
    <source>
        <dbReference type="ARBA" id="ARBA00004141"/>
    </source>
</evidence>
<dbReference type="PRINTS" id="PR00762">
    <property type="entry name" value="CLCHANNEL"/>
</dbReference>
<proteinExistence type="predicted"/>
<dbReference type="Gene3D" id="1.10.3080.10">
    <property type="entry name" value="Clc chloride channel"/>
    <property type="match status" value="1"/>
</dbReference>
<feature type="transmembrane region" description="Helical" evidence="11">
    <location>
        <begin position="199"/>
        <end position="217"/>
    </location>
</feature>
<evidence type="ECO:0000256" key="10">
    <source>
        <dbReference type="PROSITE-ProRule" id="PRU00703"/>
    </source>
</evidence>
<evidence type="ECO:0000256" key="11">
    <source>
        <dbReference type="SAM" id="Phobius"/>
    </source>
</evidence>
<dbReference type="GO" id="GO:0034707">
    <property type="term" value="C:chloride channel complex"/>
    <property type="evidence" value="ECO:0007669"/>
    <property type="project" value="UniProtKB-KW"/>
</dbReference>
<comment type="caution">
    <text evidence="13">The sequence shown here is derived from an EMBL/GenBank/DDBJ whole genome shotgun (WGS) entry which is preliminary data.</text>
</comment>
<organism evidence="13 14">
    <name type="scientific">Pedobacter paludis</name>
    <dbReference type="NCBI Taxonomy" id="2203212"/>
    <lineage>
        <taxon>Bacteria</taxon>
        <taxon>Pseudomonadati</taxon>
        <taxon>Bacteroidota</taxon>
        <taxon>Sphingobacteriia</taxon>
        <taxon>Sphingobacteriales</taxon>
        <taxon>Sphingobacteriaceae</taxon>
        <taxon>Pedobacter</taxon>
    </lineage>
</organism>
<name>A0A317F350_9SPHI</name>
<reference evidence="14" key="1">
    <citation type="submission" date="2018-05" db="EMBL/GenBank/DDBJ databases">
        <title>Pedobacter paludis sp. nov., isolated from wetland soil.</title>
        <authorList>
            <person name="Zhang Y."/>
        </authorList>
    </citation>
    <scope>NUCLEOTIDE SEQUENCE [LARGE SCALE GENOMIC DNA]</scope>
    <source>
        <strain evidence="14">R-8</strain>
    </source>
</reference>
<dbReference type="CDD" id="cd02205">
    <property type="entry name" value="CBS_pair_SF"/>
    <property type="match status" value="1"/>
</dbReference>
<evidence type="ECO:0000256" key="9">
    <source>
        <dbReference type="ARBA" id="ARBA00023303"/>
    </source>
</evidence>
<keyword evidence="6 11" id="KW-0472">Membrane</keyword>
<dbReference type="PANTHER" id="PTHR43427:SF6">
    <property type="entry name" value="CHLORIDE CHANNEL PROTEIN CLC-E"/>
    <property type="match status" value="1"/>
</dbReference>
<dbReference type="Gene3D" id="3.10.580.10">
    <property type="entry name" value="CBS-domain"/>
    <property type="match status" value="1"/>
</dbReference>
<evidence type="ECO:0000256" key="4">
    <source>
        <dbReference type="ARBA" id="ARBA00022989"/>
    </source>
</evidence>
<dbReference type="AlphaFoldDB" id="A0A317F350"/>
<keyword evidence="4 11" id="KW-1133">Transmembrane helix</keyword>
<keyword evidence="9" id="KW-0407">Ion channel</keyword>
<feature type="transmembrane region" description="Helical" evidence="11">
    <location>
        <begin position="272"/>
        <end position="290"/>
    </location>
</feature>
<dbReference type="Proteomes" id="UP000245391">
    <property type="component" value="Unassembled WGS sequence"/>
</dbReference>
<evidence type="ECO:0000256" key="2">
    <source>
        <dbReference type="ARBA" id="ARBA00022448"/>
    </source>
</evidence>
<dbReference type="InterPro" id="IPR001807">
    <property type="entry name" value="ClC"/>
</dbReference>
<keyword evidence="14" id="KW-1185">Reference proteome</keyword>
<gene>
    <name evidence="13" type="ORF">DF947_02630</name>
</gene>
<feature type="transmembrane region" description="Helical" evidence="11">
    <location>
        <begin position="160"/>
        <end position="187"/>
    </location>
</feature>
<feature type="domain" description="CBS" evidence="12">
    <location>
        <begin position="533"/>
        <end position="594"/>
    </location>
</feature>
<feature type="transmembrane region" description="Helical" evidence="11">
    <location>
        <begin position="352"/>
        <end position="371"/>
    </location>
</feature>
<keyword evidence="3 11" id="KW-0812">Transmembrane</keyword>
<comment type="subcellular location">
    <subcellularLocation>
        <location evidence="1">Membrane</location>
        <topology evidence="1">Multi-pass membrane protein</topology>
    </subcellularLocation>
</comment>
<dbReference type="CDD" id="cd00400">
    <property type="entry name" value="Voltage_gated_ClC"/>
    <property type="match status" value="1"/>
</dbReference>
<dbReference type="InterPro" id="IPR000644">
    <property type="entry name" value="CBS_dom"/>
</dbReference>
<keyword evidence="10" id="KW-0129">CBS domain</keyword>
<dbReference type="SUPFAM" id="SSF54631">
    <property type="entry name" value="CBS-domain pair"/>
    <property type="match status" value="1"/>
</dbReference>
<dbReference type="OrthoDB" id="9812438at2"/>
<evidence type="ECO:0000256" key="5">
    <source>
        <dbReference type="ARBA" id="ARBA00023065"/>
    </source>
</evidence>
<evidence type="ECO:0000259" key="12">
    <source>
        <dbReference type="PROSITE" id="PS51371"/>
    </source>
</evidence>
<dbReference type="InterPro" id="IPR046342">
    <property type="entry name" value="CBS_dom_sf"/>
</dbReference>
<feature type="transmembrane region" description="Helical" evidence="11">
    <location>
        <begin position="383"/>
        <end position="406"/>
    </location>
</feature>
<evidence type="ECO:0000256" key="6">
    <source>
        <dbReference type="ARBA" id="ARBA00023136"/>
    </source>
</evidence>
<keyword evidence="5" id="KW-0406">Ion transport</keyword>
<dbReference type="RefSeq" id="WP_109928119.1">
    <property type="nucleotide sequence ID" value="NZ_QGNY01000001.1"/>
</dbReference>
<dbReference type="PROSITE" id="PS51371">
    <property type="entry name" value="CBS"/>
    <property type="match status" value="1"/>
</dbReference>
<keyword evidence="8" id="KW-0868">Chloride</keyword>
<sequence length="596" mass="65914">MYIRFVNYLDTINQYRKSKISNRNFLIVLAVIVGVLAGLAAAVLKSLTHHIEEFLQSDWHWKYKYYLFFIFPMIGIFLTVLYIKYFIRKSKFETGLTPLLYAISKKSSRVEPHNIYSQIITAAITVGFGGSTGLEAPIVTSGSAIGSNLGRFLGLSYREITMLVACGAAAGIAGAFNSPVAGIVFAIEILLPEFTIPAFIPLLLSAATAAVVARLFYTQQLFFLVTEGWQVNALFYYVLLAGFIGLFSIYFTKANYAIKGFFYKIKHPYAKVIIGGLLLGAMVFLFPTLYGEGYITIKALLKGDYLSVINNSIFSAYNNIPALVILFTVVTIFMKSIATLVTLGAGGNGGTFAPSLIMGGLIGFIFAYIVNLSGLAHLNVSNFIVAGMAAALGSIMHAPLTGIFLIAEITGGYILMVPLMITTAISYAINRSSQKHSIYTKALADKGELLSHEDKDTTVLNQMKLKYLIEKNYPHFNMNDTLSLRMNEMLQSHKNICAVTDEAGDFKGIIYVEELFNEMMSNGEKDSITASHLVRSAPDLIHENDDLKSVLQKMEQDNVWILPVVDEANRYIGFVSKTAIFNKYRALLMRQNDYMG</sequence>
<dbReference type="InterPro" id="IPR014743">
    <property type="entry name" value="Cl-channel_core"/>
</dbReference>
<dbReference type="Pfam" id="PF00571">
    <property type="entry name" value="CBS"/>
    <property type="match status" value="1"/>
</dbReference>
<feature type="transmembrane region" description="Helical" evidence="11">
    <location>
        <begin position="412"/>
        <end position="429"/>
    </location>
</feature>
<feature type="transmembrane region" description="Helical" evidence="11">
    <location>
        <begin position="25"/>
        <end position="44"/>
    </location>
</feature>
<dbReference type="Pfam" id="PF00654">
    <property type="entry name" value="Voltage_CLC"/>
    <property type="match status" value="1"/>
</dbReference>
<evidence type="ECO:0000313" key="13">
    <source>
        <dbReference type="EMBL" id="PWS33534.1"/>
    </source>
</evidence>
<evidence type="ECO:0000256" key="7">
    <source>
        <dbReference type="ARBA" id="ARBA00023173"/>
    </source>
</evidence>
<dbReference type="SUPFAM" id="SSF81340">
    <property type="entry name" value="Clc chloride channel"/>
    <property type="match status" value="1"/>
</dbReference>
<accession>A0A317F350</accession>
<protein>
    <submittedName>
        <fullName evidence="13">Chloride channel protein</fullName>
    </submittedName>
</protein>